<accession>A0A517RF01</accession>
<reference evidence="2 3" key="1">
    <citation type="submission" date="2019-02" db="EMBL/GenBank/DDBJ databases">
        <title>Deep-cultivation of Planctomycetes and their phenomic and genomic characterization uncovers novel biology.</title>
        <authorList>
            <person name="Wiegand S."/>
            <person name="Jogler M."/>
            <person name="Boedeker C."/>
            <person name="Pinto D."/>
            <person name="Vollmers J."/>
            <person name="Rivas-Marin E."/>
            <person name="Kohn T."/>
            <person name="Peeters S.H."/>
            <person name="Heuer A."/>
            <person name="Rast P."/>
            <person name="Oberbeckmann S."/>
            <person name="Bunk B."/>
            <person name="Jeske O."/>
            <person name="Meyerdierks A."/>
            <person name="Storesund J.E."/>
            <person name="Kallscheuer N."/>
            <person name="Luecker S."/>
            <person name="Lage O.M."/>
            <person name="Pohl T."/>
            <person name="Merkel B.J."/>
            <person name="Hornburger P."/>
            <person name="Mueller R.-W."/>
            <person name="Bruemmer F."/>
            <person name="Labrenz M."/>
            <person name="Spormann A.M."/>
            <person name="Op den Camp H."/>
            <person name="Overmann J."/>
            <person name="Amann R."/>
            <person name="Jetten M.S.M."/>
            <person name="Mascher T."/>
            <person name="Medema M.H."/>
            <person name="Devos D.P."/>
            <person name="Kaster A.-K."/>
            <person name="Ovreas L."/>
            <person name="Rohde M."/>
            <person name="Galperin M.Y."/>
            <person name="Jogler C."/>
        </authorList>
    </citation>
    <scope>NUCLEOTIDE SEQUENCE [LARGE SCALE GENOMIC DNA]</scope>
    <source>
        <strain evidence="2 3">Pan241w</strain>
    </source>
</reference>
<dbReference type="Proteomes" id="UP000317171">
    <property type="component" value="Chromosome"/>
</dbReference>
<evidence type="ECO:0000313" key="2">
    <source>
        <dbReference type="EMBL" id="QDT42462.1"/>
    </source>
</evidence>
<dbReference type="AlphaFoldDB" id="A0A517RF01"/>
<keyword evidence="3" id="KW-1185">Reference proteome</keyword>
<sequence>MIQQWRSFYSKVVILCAVSIHGCGSTEDESRTDLPIPEAEPLPAENAPSDRGEQQAAGVKEFDGIQFRVPAGWEQVALTPAQQGMISASFKIPQAGNGVKLTLSSVGGGIDANIQRWKGQFQLPPGEAPLQETIRIDHVDAIWLDLRGTFDSGPAINSSVALGMRMIGVAIPRSPRDFYLKLTGPREQLLKAEAEFREFVKSARFVQ</sequence>
<gene>
    <name evidence="2" type="ORF">Pan241w_25460</name>
</gene>
<feature type="region of interest" description="Disordered" evidence="1">
    <location>
        <begin position="24"/>
        <end position="54"/>
    </location>
</feature>
<feature type="compositionally biased region" description="Low complexity" evidence="1">
    <location>
        <begin position="35"/>
        <end position="47"/>
    </location>
</feature>
<name>A0A517RF01_9PLAN</name>
<dbReference type="KEGG" id="gaz:Pan241w_25460"/>
<protein>
    <submittedName>
        <fullName evidence="2">Uncharacterized protein</fullName>
    </submittedName>
</protein>
<organism evidence="2 3">
    <name type="scientific">Gimesia alba</name>
    <dbReference type="NCBI Taxonomy" id="2527973"/>
    <lineage>
        <taxon>Bacteria</taxon>
        <taxon>Pseudomonadati</taxon>
        <taxon>Planctomycetota</taxon>
        <taxon>Planctomycetia</taxon>
        <taxon>Planctomycetales</taxon>
        <taxon>Planctomycetaceae</taxon>
        <taxon>Gimesia</taxon>
    </lineage>
</organism>
<proteinExistence type="predicted"/>
<dbReference type="OrthoDB" id="5764172at2"/>
<dbReference type="EMBL" id="CP036269">
    <property type="protein sequence ID" value="QDT42462.1"/>
    <property type="molecule type" value="Genomic_DNA"/>
</dbReference>
<evidence type="ECO:0000313" key="3">
    <source>
        <dbReference type="Proteomes" id="UP000317171"/>
    </source>
</evidence>
<evidence type="ECO:0000256" key="1">
    <source>
        <dbReference type="SAM" id="MobiDB-lite"/>
    </source>
</evidence>
<dbReference type="RefSeq" id="WP_145215739.1">
    <property type="nucleotide sequence ID" value="NZ_CP036269.1"/>
</dbReference>